<gene>
    <name evidence="1" type="ORF">ILEXP_LOCUS39943</name>
</gene>
<dbReference type="PANTHER" id="PTHR34937">
    <property type="entry name" value="OS08G0559800 PROTEIN"/>
    <property type="match status" value="1"/>
</dbReference>
<sequence>MDSLETSSDDQINGEDSTVNVYKLSDNLCALEIRNESLVAEVEALRESNQILHSKLTEKEESLIILQHQKDEALKHNIDISKDIELGISKLVSAVELKLSEYQETWKKEKRELDNSVVSLTEENRAINSLLRGFS</sequence>
<dbReference type="InterPro" id="IPR040300">
    <property type="entry name" value="At3g49055-like"/>
</dbReference>
<keyword evidence="2" id="KW-1185">Reference proteome</keyword>
<protein>
    <submittedName>
        <fullName evidence="1">Uncharacterized protein</fullName>
    </submittedName>
</protein>
<proteinExistence type="predicted"/>
<dbReference type="EMBL" id="CAUOFW020005502">
    <property type="protein sequence ID" value="CAK9170447.1"/>
    <property type="molecule type" value="Genomic_DNA"/>
</dbReference>
<dbReference type="AlphaFoldDB" id="A0ABC8TLU2"/>
<name>A0ABC8TLU2_9AQUA</name>
<accession>A0ABC8TLU2</accession>
<dbReference type="PANTHER" id="PTHR34937:SF2">
    <property type="entry name" value="OS08G0559800 PROTEIN"/>
    <property type="match status" value="1"/>
</dbReference>
<evidence type="ECO:0000313" key="2">
    <source>
        <dbReference type="Proteomes" id="UP001642360"/>
    </source>
</evidence>
<dbReference type="Proteomes" id="UP001642360">
    <property type="component" value="Unassembled WGS sequence"/>
</dbReference>
<organism evidence="1 2">
    <name type="scientific">Ilex paraguariensis</name>
    <name type="common">yerba mate</name>
    <dbReference type="NCBI Taxonomy" id="185542"/>
    <lineage>
        <taxon>Eukaryota</taxon>
        <taxon>Viridiplantae</taxon>
        <taxon>Streptophyta</taxon>
        <taxon>Embryophyta</taxon>
        <taxon>Tracheophyta</taxon>
        <taxon>Spermatophyta</taxon>
        <taxon>Magnoliopsida</taxon>
        <taxon>eudicotyledons</taxon>
        <taxon>Gunneridae</taxon>
        <taxon>Pentapetalae</taxon>
        <taxon>asterids</taxon>
        <taxon>campanulids</taxon>
        <taxon>Aquifoliales</taxon>
        <taxon>Aquifoliaceae</taxon>
        <taxon>Ilex</taxon>
    </lineage>
</organism>
<reference evidence="1 2" key="1">
    <citation type="submission" date="2024-02" db="EMBL/GenBank/DDBJ databases">
        <authorList>
            <person name="Vignale AGUSTIN F."/>
            <person name="Sosa J E."/>
            <person name="Modenutti C."/>
        </authorList>
    </citation>
    <scope>NUCLEOTIDE SEQUENCE [LARGE SCALE GENOMIC DNA]</scope>
</reference>
<evidence type="ECO:0000313" key="1">
    <source>
        <dbReference type="EMBL" id="CAK9170447.1"/>
    </source>
</evidence>
<comment type="caution">
    <text evidence="1">The sequence shown here is derived from an EMBL/GenBank/DDBJ whole genome shotgun (WGS) entry which is preliminary data.</text>
</comment>